<accession>A0ABN6LDL5</accession>
<gene>
    <name evidence="1" type="ORF">PEPS_35660</name>
</gene>
<keyword evidence="2" id="KW-1185">Reference proteome</keyword>
<proteinExistence type="predicted"/>
<evidence type="ECO:0000313" key="2">
    <source>
        <dbReference type="Proteomes" id="UP001354989"/>
    </source>
</evidence>
<protein>
    <submittedName>
        <fullName evidence="1">Uncharacterized protein</fullName>
    </submittedName>
</protein>
<keyword evidence="1" id="KW-0614">Plasmid</keyword>
<dbReference type="Proteomes" id="UP001354989">
    <property type="component" value="Plasmid pPP2"/>
</dbReference>
<evidence type="ECO:0000313" key="1">
    <source>
        <dbReference type="EMBL" id="BDD01286.1"/>
    </source>
</evidence>
<dbReference type="EMBL" id="AP025294">
    <property type="protein sequence ID" value="BDD01286.1"/>
    <property type="molecule type" value="Genomic_DNA"/>
</dbReference>
<geneLocation type="plasmid" evidence="1 2">
    <name>pPP2</name>
</geneLocation>
<name>A0ABN6LDL5_9BACT</name>
<reference evidence="1 2" key="1">
    <citation type="submission" date="2021-12" db="EMBL/GenBank/DDBJ databases">
        <title>Genome sequencing of bacteria with rrn-lacking chromosome and rrn-plasmid.</title>
        <authorList>
            <person name="Anda M."/>
            <person name="Iwasaki W."/>
        </authorList>
    </citation>
    <scope>NUCLEOTIDE SEQUENCE [LARGE SCALE GENOMIC DNA]</scope>
    <source>
        <strain evidence="1 2">NBRC 101262</strain>
        <plasmid evidence="1 2">pPP2</plasmid>
    </source>
</reference>
<sequence>MSLIRKISIAVLLILLRISVVHGQEVKYNLVELMKHLPDTITHYIGTDITHSEDFVQFSSETTPSSFFETYIAGTGLFFQIKILTALPNSYVVVSVSNQDLFDVPEQELTLFYEWDKRDLVDITQRVFRGFDYCSDNYPDSFQAFLKAYYGQDIIDHKSDYKNYLIELNETDEITIVDSFYGFFEMDRTGSPALFLLDSNHLEQEFFRRNYVLTGEQLSVSGSINNQELRPEYSWQKHLQAKPKLSIKDYFSLLNSRQLFLVPSRTESEKSRLDLINKFDAKNGYITFSDSGQCVLFKNRVDNIDIIAVEQIGSRNYEGLLLNGFYAFNRTTDCWEIQPVFPYEEVSSSLRSLSENKRFSYRLKLPQHGTTIIAYVEDNPDVFVEVQWDGEKFVLPLEK</sequence>
<organism evidence="1 2">
    <name type="scientific">Persicobacter psychrovividus</name>
    <dbReference type="NCBI Taxonomy" id="387638"/>
    <lineage>
        <taxon>Bacteria</taxon>
        <taxon>Pseudomonadati</taxon>
        <taxon>Bacteroidota</taxon>
        <taxon>Cytophagia</taxon>
        <taxon>Cytophagales</taxon>
        <taxon>Persicobacteraceae</taxon>
        <taxon>Persicobacter</taxon>
    </lineage>
</organism>